<dbReference type="AlphaFoldDB" id="A0ABD2W664"/>
<keyword evidence="6" id="KW-0479">Metal-binding</keyword>
<evidence type="ECO:0000256" key="13">
    <source>
        <dbReference type="ARBA" id="ARBA00023180"/>
    </source>
</evidence>
<dbReference type="GO" id="GO:0046872">
    <property type="term" value="F:metal ion binding"/>
    <property type="evidence" value="ECO:0007669"/>
    <property type="project" value="UniProtKB-KW"/>
</dbReference>
<dbReference type="Gene3D" id="3.40.630.10">
    <property type="entry name" value="Zn peptidases"/>
    <property type="match status" value="1"/>
</dbReference>
<proteinExistence type="inferred from homology"/>
<evidence type="ECO:0000313" key="19">
    <source>
        <dbReference type="EMBL" id="KAL3388510.1"/>
    </source>
</evidence>
<comment type="caution">
    <text evidence="19">The sequence shown here is derived from an EMBL/GenBank/DDBJ whole genome shotgun (WGS) entry which is preliminary data.</text>
</comment>
<keyword evidence="5 15" id="KW-0812">Transmembrane</keyword>
<dbReference type="GO" id="GO:0008237">
    <property type="term" value="F:metallopeptidase activity"/>
    <property type="evidence" value="ECO:0007669"/>
    <property type="project" value="UniProtKB-KW"/>
</dbReference>
<dbReference type="CDD" id="cd03875">
    <property type="entry name" value="M28_Fxna_like"/>
    <property type="match status" value="1"/>
</dbReference>
<evidence type="ECO:0000256" key="10">
    <source>
        <dbReference type="ARBA" id="ARBA00022989"/>
    </source>
</evidence>
<accession>A0ABD2W664</accession>
<evidence type="ECO:0000256" key="4">
    <source>
        <dbReference type="ARBA" id="ARBA00022670"/>
    </source>
</evidence>
<evidence type="ECO:0000259" key="16">
    <source>
        <dbReference type="Pfam" id="PF04389"/>
    </source>
</evidence>
<name>A0ABD2W664_9HYME</name>
<comment type="cofactor">
    <cofactor evidence="1">
        <name>Zn(2+)</name>
        <dbReference type="ChEBI" id="CHEBI:29105"/>
    </cofactor>
</comment>
<sequence length="891" mass="100515">MIINTILQKMNDGIRFRHHLVQKSSEEPYFRSRIVIKPKNESQSGNQHLLFALTFILSVSLTLIVLEKILPEPQLIGSEQLHPGRFIAERARAHVYNLTSLGPRVAGSYENEVLAVQFLTNYINNIIKHAHPNHKITMDVTRHSGSFSLTFLDGMTHIYKNVQNVVVKIGPFRSSKHSLLLNCHFDSFVESPGGSDDAAGCAVMLEVLRVVSRSNINLNHNIIFLFNGAEENILQASHGFITQHPWAKEVGAFINLEACGAGGRELLFQAGPGNPWILEVYSKSVPYPYASSLAQEIFQSGIVPGETDFRIFRDFGKVSGLDFAWSTNGYVYHTKFDSIDQIPLGSLQRTGDNILALSLGIVSGNYLADESLQTSEGSIVFFDFLGAFVIRWPEYIAKFVNLIGVAIGLYSIYLNMISVKRDIKKSVYIKQLVVCVTTIICSWIISMISVTMIALLFTKLGKVMSWYARPAWLFFLYICPTVAISMMIFLFMSARQKKIINSSWILYQLYFDAYSLFWISVLFLCILLGIRSGFIPLHWVLFLSIGNIVRQHFFSKWRDWKWLCYHMCTLSLPYIQSFYLSIGALYLFIPLMGRAGASINSEVIIANMLSILFCLLLSFTIPIVVLVKNAERVISILIGIFLIATAALILTPLGFPYSGNPSSPAPERFMIAHTQRQYYNLDGSLRYSGTGYWIVNLDMNSPYSVQAMVPEVGAAEPTVEDCKQELYCGLPYLVPVTTFLWRTSWIPAPAPIIPIPTTLELIGKSVKGASINFSFNITGPDHIGIMLSPYNGLRLKKWSILEEKPLQGPKWNDRETYFIYYSCIKDCEPLNFSLELETPIDFKGPSLSIALAGHFLHGENQRSSKFKNFLSQFPTWTVVTPWTASYTSWQF</sequence>
<evidence type="ECO:0000256" key="14">
    <source>
        <dbReference type="ARBA" id="ARBA00078796"/>
    </source>
</evidence>
<evidence type="ECO:0000256" key="6">
    <source>
        <dbReference type="ARBA" id="ARBA00022723"/>
    </source>
</evidence>
<dbReference type="SUPFAM" id="SSF53187">
    <property type="entry name" value="Zn-dependent exopeptidases"/>
    <property type="match status" value="1"/>
</dbReference>
<feature type="transmembrane region" description="Helical" evidence="15">
    <location>
        <begin position="431"/>
        <end position="458"/>
    </location>
</feature>
<dbReference type="InterPro" id="IPR007484">
    <property type="entry name" value="Peptidase_M28"/>
</dbReference>
<evidence type="ECO:0000256" key="15">
    <source>
        <dbReference type="SAM" id="Phobius"/>
    </source>
</evidence>
<evidence type="ECO:0000256" key="11">
    <source>
        <dbReference type="ARBA" id="ARBA00023049"/>
    </source>
</evidence>
<dbReference type="GO" id="GO:0005789">
    <property type="term" value="C:endoplasmic reticulum membrane"/>
    <property type="evidence" value="ECO:0007669"/>
    <property type="project" value="UniProtKB-SubCell"/>
</dbReference>
<keyword evidence="20" id="KW-1185">Reference proteome</keyword>
<dbReference type="PANTHER" id="PTHR12147">
    <property type="entry name" value="METALLOPEPTIDASE M28 FAMILY MEMBER"/>
    <property type="match status" value="1"/>
</dbReference>
<keyword evidence="4" id="KW-0645">Protease</keyword>
<gene>
    <name evidence="19" type="ORF">TKK_016376</name>
</gene>
<dbReference type="InterPro" id="IPR053974">
    <property type="entry name" value="ERMP1_1-A_TM"/>
</dbReference>
<keyword evidence="12 15" id="KW-0472">Membrane</keyword>
<dbReference type="FunFam" id="3.40.630.10:FF:000008">
    <property type="entry name" value="Endoplasmic reticulum metallopeptidase 1"/>
    <property type="match status" value="1"/>
</dbReference>
<keyword evidence="13" id="KW-0325">Glycoprotein</keyword>
<dbReference type="Pfam" id="PF22249">
    <property type="entry name" value="ERMP1-TM"/>
    <property type="match status" value="1"/>
</dbReference>
<dbReference type="Pfam" id="PF04389">
    <property type="entry name" value="Peptidase_M28"/>
    <property type="match status" value="1"/>
</dbReference>
<evidence type="ECO:0000259" key="17">
    <source>
        <dbReference type="Pfam" id="PF22248"/>
    </source>
</evidence>
<keyword evidence="10 15" id="KW-1133">Transmembrane helix</keyword>
<keyword evidence="8" id="KW-0256">Endoplasmic reticulum</keyword>
<dbReference type="InterPro" id="IPR048024">
    <property type="entry name" value="Fxna-like_M28_dom"/>
</dbReference>
<evidence type="ECO:0000256" key="1">
    <source>
        <dbReference type="ARBA" id="ARBA00001947"/>
    </source>
</evidence>
<organism evidence="19 20">
    <name type="scientific">Trichogramma kaykai</name>
    <dbReference type="NCBI Taxonomy" id="54128"/>
    <lineage>
        <taxon>Eukaryota</taxon>
        <taxon>Metazoa</taxon>
        <taxon>Ecdysozoa</taxon>
        <taxon>Arthropoda</taxon>
        <taxon>Hexapoda</taxon>
        <taxon>Insecta</taxon>
        <taxon>Pterygota</taxon>
        <taxon>Neoptera</taxon>
        <taxon>Endopterygota</taxon>
        <taxon>Hymenoptera</taxon>
        <taxon>Apocrita</taxon>
        <taxon>Proctotrupomorpha</taxon>
        <taxon>Chalcidoidea</taxon>
        <taxon>Trichogrammatidae</taxon>
        <taxon>Trichogramma</taxon>
    </lineage>
</organism>
<keyword evidence="7" id="KW-0378">Hydrolase</keyword>
<keyword evidence="11" id="KW-0482">Metalloprotease</keyword>
<keyword evidence="9" id="KW-0862">Zinc</keyword>
<evidence type="ECO:0000256" key="9">
    <source>
        <dbReference type="ARBA" id="ARBA00022833"/>
    </source>
</evidence>
<comment type="subcellular location">
    <subcellularLocation>
        <location evidence="2">Endoplasmic reticulum membrane</location>
        <topology evidence="2">Multi-pass membrane protein</topology>
    </subcellularLocation>
</comment>
<feature type="transmembrane region" description="Helical" evidence="15">
    <location>
        <begin position="49"/>
        <end position="66"/>
    </location>
</feature>
<dbReference type="InterPro" id="IPR053973">
    <property type="entry name" value="ERMP1-like_C"/>
</dbReference>
<feature type="transmembrane region" description="Helical" evidence="15">
    <location>
        <begin position="634"/>
        <end position="655"/>
    </location>
</feature>
<feature type="transmembrane region" description="Helical" evidence="15">
    <location>
        <begin position="536"/>
        <end position="553"/>
    </location>
</feature>
<dbReference type="GO" id="GO:0006508">
    <property type="term" value="P:proteolysis"/>
    <property type="evidence" value="ECO:0007669"/>
    <property type="project" value="UniProtKB-KW"/>
</dbReference>
<evidence type="ECO:0000256" key="5">
    <source>
        <dbReference type="ARBA" id="ARBA00022692"/>
    </source>
</evidence>
<evidence type="ECO:0000256" key="3">
    <source>
        <dbReference type="ARBA" id="ARBA00010918"/>
    </source>
</evidence>
<reference evidence="19 20" key="1">
    <citation type="journal article" date="2024" name="bioRxiv">
        <title>A reference genome for Trichogramma kaykai: A tiny desert-dwelling parasitoid wasp with competing sex-ratio distorters.</title>
        <authorList>
            <person name="Culotta J."/>
            <person name="Lindsey A.R."/>
        </authorList>
    </citation>
    <scope>NUCLEOTIDE SEQUENCE [LARGE SCALE GENOMIC DNA]</scope>
    <source>
        <strain evidence="19 20">KSX58</strain>
    </source>
</reference>
<evidence type="ECO:0000259" key="18">
    <source>
        <dbReference type="Pfam" id="PF22249"/>
    </source>
</evidence>
<dbReference type="EMBL" id="JBJJXI010000130">
    <property type="protein sequence ID" value="KAL3388510.1"/>
    <property type="molecule type" value="Genomic_DNA"/>
</dbReference>
<feature type="transmembrane region" description="Helical" evidence="15">
    <location>
        <begin position="604"/>
        <end position="627"/>
    </location>
</feature>
<evidence type="ECO:0000256" key="12">
    <source>
        <dbReference type="ARBA" id="ARBA00023136"/>
    </source>
</evidence>
<feature type="transmembrane region" description="Helical" evidence="15">
    <location>
        <begin position="574"/>
        <end position="592"/>
    </location>
</feature>
<feature type="transmembrane region" description="Helical" evidence="15">
    <location>
        <begin position="504"/>
        <end position="530"/>
    </location>
</feature>
<dbReference type="Proteomes" id="UP001627154">
    <property type="component" value="Unassembled WGS sequence"/>
</dbReference>
<evidence type="ECO:0000313" key="20">
    <source>
        <dbReference type="Proteomes" id="UP001627154"/>
    </source>
</evidence>
<feature type="domain" description="Endoplasmic reticulum metallopeptidase 1/1-A TM" evidence="18">
    <location>
        <begin position="428"/>
        <end position="644"/>
    </location>
</feature>
<comment type="similarity">
    <text evidence="3">Belongs to the peptidase M28 family.</text>
</comment>
<evidence type="ECO:0000256" key="8">
    <source>
        <dbReference type="ARBA" id="ARBA00022824"/>
    </source>
</evidence>
<dbReference type="PANTHER" id="PTHR12147:SF22">
    <property type="entry name" value="ENDOPLASMIC RETICULUM METALLOPEPTIDASE 1"/>
    <property type="match status" value="1"/>
</dbReference>
<feature type="domain" description="Endoplasmic reticulum metallopeptidase 1-like C-terminal" evidence="17">
    <location>
        <begin position="664"/>
        <end position="889"/>
    </location>
</feature>
<feature type="domain" description="Peptidase M28" evidence="16">
    <location>
        <begin position="164"/>
        <end position="357"/>
    </location>
</feature>
<dbReference type="Pfam" id="PF22248">
    <property type="entry name" value="ERMP1_C"/>
    <property type="match status" value="1"/>
</dbReference>
<dbReference type="InterPro" id="IPR045175">
    <property type="entry name" value="M28_fam"/>
</dbReference>
<feature type="transmembrane region" description="Helical" evidence="15">
    <location>
        <begin position="399"/>
        <end position="419"/>
    </location>
</feature>
<evidence type="ECO:0000256" key="7">
    <source>
        <dbReference type="ARBA" id="ARBA00022801"/>
    </source>
</evidence>
<protein>
    <recommendedName>
        <fullName evidence="14">FXNA-like protease</fullName>
    </recommendedName>
</protein>
<evidence type="ECO:0000256" key="2">
    <source>
        <dbReference type="ARBA" id="ARBA00004477"/>
    </source>
</evidence>
<feature type="transmembrane region" description="Helical" evidence="15">
    <location>
        <begin position="470"/>
        <end position="492"/>
    </location>
</feature>